<protein>
    <submittedName>
        <fullName evidence="7">LysR substrate-binding domain-containing protein</fullName>
    </submittedName>
</protein>
<evidence type="ECO:0000313" key="8">
    <source>
        <dbReference type="Proteomes" id="UP001148313"/>
    </source>
</evidence>
<reference evidence="7" key="1">
    <citation type="submission" date="2022-11" db="EMBL/GenBank/DDBJ databases">
        <title>Hoeflea poritis sp. nov., isolated from scleractinian coral Porites lutea.</title>
        <authorList>
            <person name="Zhang G."/>
            <person name="Wei Q."/>
            <person name="Cai L."/>
        </authorList>
    </citation>
    <scope>NUCLEOTIDE SEQUENCE</scope>
    <source>
        <strain evidence="7">E7-10</strain>
    </source>
</reference>
<evidence type="ECO:0000313" key="7">
    <source>
        <dbReference type="EMBL" id="MDA4845155.1"/>
    </source>
</evidence>
<dbReference type="SUPFAM" id="SSF53850">
    <property type="entry name" value="Periplasmic binding protein-like II"/>
    <property type="match status" value="1"/>
</dbReference>
<dbReference type="CDD" id="cd08417">
    <property type="entry name" value="PBP2_Nitroaromatics_like"/>
    <property type="match status" value="1"/>
</dbReference>
<evidence type="ECO:0000259" key="6">
    <source>
        <dbReference type="PROSITE" id="PS50931"/>
    </source>
</evidence>
<dbReference type="InterPro" id="IPR036390">
    <property type="entry name" value="WH_DNA-bd_sf"/>
</dbReference>
<proteinExistence type="inferred from homology"/>
<dbReference type="InterPro" id="IPR036388">
    <property type="entry name" value="WH-like_DNA-bd_sf"/>
</dbReference>
<keyword evidence="8" id="KW-1185">Reference proteome</keyword>
<keyword evidence="4" id="KW-0238">DNA-binding</keyword>
<dbReference type="InterPro" id="IPR050389">
    <property type="entry name" value="LysR-type_TF"/>
</dbReference>
<dbReference type="Gene3D" id="1.10.10.10">
    <property type="entry name" value="Winged helix-like DNA-binding domain superfamily/Winged helix DNA-binding domain"/>
    <property type="match status" value="1"/>
</dbReference>
<dbReference type="InterPro" id="IPR005119">
    <property type="entry name" value="LysR_subst-bd"/>
</dbReference>
<dbReference type="Pfam" id="PF00126">
    <property type="entry name" value="HTH_1"/>
    <property type="match status" value="1"/>
</dbReference>
<name>A0ABT4VKG4_9HYPH</name>
<keyword evidence="3" id="KW-0805">Transcription regulation</keyword>
<evidence type="ECO:0000256" key="1">
    <source>
        <dbReference type="ARBA" id="ARBA00009437"/>
    </source>
</evidence>
<feature type="domain" description="HTH lysR-type" evidence="6">
    <location>
        <begin position="5"/>
        <end position="62"/>
    </location>
</feature>
<keyword evidence="5" id="KW-0804">Transcription</keyword>
<evidence type="ECO:0000256" key="3">
    <source>
        <dbReference type="ARBA" id="ARBA00023015"/>
    </source>
</evidence>
<evidence type="ECO:0000256" key="5">
    <source>
        <dbReference type="ARBA" id="ARBA00023163"/>
    </source>
</evidence>
<dbReference type="PANTHER" id="PTHR30118:SF15">
    <property type="entry name" value="TRANSCRIPTIONAL REGULATORY PROTEIN"/>
    <property type="match status" value="1"/>
</dbReference>
<comment type="caution">
    <text evidence="7">The sequence shown here is derived from an EMBL/GenBank/DDBJ whole genome shotgun (WGS) entry which is preliminary data.</text>
</comment>
<organism evidence="7 8">
    <name type="scientific">Hoeflea poritis</name>
    <dbReference type="NCBI Taxonomy" id="2993659"/>
    <lineage>
        <taxon>Bacteria</taxon>
        <taxon>Pseudomonadati</taxon>
        <taxon>Pseudomonadota</taxon>
        <taxon>Alphaproteobacteria</taxon>
        <taxon>Hyphomicrobiales</taxon>
        <taxon>Rhizobiaceae</taxon>
        <taxon>Hoeflea</taxon>
    </lineage>
</organism>
<dbReference type="SUPFAM" id="SSF46785">
    <property type="entry name" value="Winged helix' DNA-binding domain"/>
    <property type="match status" value="1"/>
</dbReference>
<dbReference type="PANTHER" id="PTHR30118">
    <property type="entry name" value="HTH-TYPE TRANSCRIPTIONAL REGULATOR LEUO-RELATED"/>
    <property type="match status" value="1"/>
</dbReference>
<dbReference type="PRINTS" id="PR00039">
    <property type="entry name" value="HTHLYSR"/>
</dbReference>
<accession>A0ABT4VKG4</accession>
<dbReference type="InterPro" id="IPR037402">
    <property type="entry name" value="YidZ_PBP2"/>
</dbReference>
<dbReference type="Gene3D" id="3.40.190.10">
    <property type="entry name" value="Periplasmic binding protein-like II"/>
    <property type="match status" value="2"/>
</dbReference>
<dbReference type="RefSeq" id="WP_271088723.1">
    <property type="nucleotide sequence ID" value="NZ_JAPJZH010000003.1"/>
</dbReference>
<dbReference type="Pfam" id="PF03466">
    <property type="entry name" value="LysR_substrate"/>
    <property type="match status" value="1"/>
</dbReference>
<gene>
    <name evidence="7" type="ORF">OOZ53_07315</name>
</gene>
<dbReference type="EMBL" id="JAPJZH010000003">
    <property type="protein sequence ID" value="MDA4845155.1"/>
    <property type="molecule type" value="Genomic_DNA"/>
</dbReference>
<evidence type="ECO:0000256" key="4">
    <source>
        <dbReference type="ARBA" id="ARBA00023125"/>
    </source>
</evidence>
<keyword evidence="2" id="KW-0536">Nodulation</keyword>
<comment type="similarity">
    <text evidence="1">Belongs to the LysR transcriptional regulatory family.</text>
</comment>
<sequence length="313" mass="35487">MLRNRDLNLLPVFDSLMQEQHLSKAAERLNMSQPAVSNALKRLRQGFDDELFVRTGRGLKPTQRARELHTQIAPALASIRESFEGREFSAENFSRTIDISMNHAVEHIWGEILLREARAQAPNLKWKLHPDYVDDIPARLKDGRLSYAVEYTPMPEDQFGSRLLLREGLTLICASDHPCANTGVTMEQFESLPQVSLVRRSGLIRTQNSRRTTPLEFLLGNALPERNIAVQMSSFVSVPHVVAATDLIAVVPSRLAKFLSDNGKLKCLPLPFDCPMIEVQLYWHRSRDNDPSHKWVVEMMSKTASSLGTADWF</sequence>
<dbReference type="PROSITE" id="PS50931">
    <property type="entry name" value="HTH_LYSR"/>
    <property type="match status" value="1"/>
</dbReference>
<dbReference type="Proteomes" id="UP001148313">
    <property type="component" value="Unassembled WGS sequence"/>
</dbReference>
<evidence type="ECO:0000256" key="2">
    <source>
        <dbReference type="ARBA" id="ARBA00022458"/>
    </source>
</evidence>
<dbReference type="InterPro" id="IPR000847">
    <property type="entry name" value="LysR_HTH_N"/>
</dbReference>